<dbReference type="InterPro" id="IPR057326">
    <property type="entry name" value="KR_dom"/>
</dbReference>
<dbReference type="SUPFAM" id="SSF47336">
    <property type="entry name" value="ACP-like"/>
    <property type="match status" value="1"/>
</dbReference>
<dbReference type="GO" id="GO:0031177">
    <property type="term" value="F:phosphopantetheine binding"/>
    <property type="evidence" value="ECO:0007669"/>
    <property type="project" value="InterPro"/>
</dbReference>
<dbReference type="InterPro" id="IPR049552">
    <property type="entry name" value="PKS_DH_N"/>
</dbReference>
<dbReference type="Pfam" id="PF00698">
    <property type="entry name" value="Acyl_transf_1"/>
    <property type="match status" value="1"/>
</dbReference>
<dbReference type="CDD" id="cd08956">
    <property type="entry name" value="KR_3_FAS_SDR_x"/>
    <property type="match status" value="1"/>
</dbReference>
<dbReference type="PANTHER" id="PTHR43775:SF51">
    <property type="entry name" value="INACTIVE PHENOLPHTHIOCEROL SYNTHESIS POLYKETIDE SYNTHASE TYPE I PKS1-RELATED"/>
    <property type="match status" value="1"/>
</dbReference>
<dbReference type="FunFam" id="3.40.47.10:FF:000019">
    <property type="entry name" value="Polyketide synthase type I"/>
    <property type="match status" value="1"/>
</dbReference>
<comment type="caution">
    <text evidence="8">Lacks conserved residue(s) required for the propagation of feature annotation.</text>
</comment>
<dbReference type="PROSITE" id="PS00606">
    <property type="entry name" value="KS3_1"/>
    <property type="match status" value="1"/>
</dbReference>
<dbReference type="GO" id="GO:0004312">
    <property type="term" value="F:fatty acid synthase activity"/>
    <property type="evidence" value="ECO:0007669"/>
    <property type="project" value="TreeGrafter"/>
</dbReference>
<dbReference type="InterPro" id="IPR020807">
    <property type="entry name" value="PKS_DH"/>
</dbReference>
<dbReference type="CDD" id="cd00833">
    <property type="entry name" value="PKS"/>
    <property type="match status" value="1"/>
</dbReference>
<evidence type="ECO:0000256" key="6">
    <source>
        <dbReference type="ARBA" id="ARBA00023268"/>
    </source>
</evidence>
<feature type="domain" description="Ketosynthase family 3 (KS3)" evidence="10">
    <location>
        <begin position="34"/>
        <end position="458"/>
    </location>
</feature>
<dbReference type="GO" id="GO:0033068">
    <property type="term" value="P:macrolide biosynthetic process"/>
    <property type="evidence" value="ECO:0007669"/>
    <property type="project" value="UniProtKB-ARBA"/>
</dbReference>
<dbReference type="InterPro" id="IPR036736">
    <property type="entry name" value="ACP-like_sf"/>
</dbReference>
<keyword evidence="5" id="KW-0045">Antibiotic biosynthesis</keyword>
<dbReference type="GO" id="GO:0006633">
    <property type="term" value="P:fatty acid biosynthetic process"/>
    <property type="evidence" value="ECO:0007669"/>
    <property type="project" value="InterPro"/>
</dbReference>
<dbReference type="InterPro" id="IPR013968">
    <property type="entry name" value="PKS_KR"/>
</dbReference>
<dbReference type="Pfam" id="PF00109">
    <property type="entry name" value="ketoacyl-synt"/>
    <property type="match status" value="1"/>
</dbReference>
<accession>B5L6L0</accession>
<dbReference type="SUPFAM" id="SSF52151">
    <property type="entry name" value="FabD/lysophospholipase-like"/>
    <property type="match status" value="1"/>
</dbReference>
<evidence type="ECO:0000259" key="9">
    <source>
        <dbReference type="PROSITE" id="PS50075"/>
    </source>
</evidence>
<dbReference type="Pfam" id="PF08990">
    <property type="entry name" value="Docking"/>
    <property type="match status" value="1"/>
</dbReference>
<feature type="domain" description="PKS/mFAS DH" evidence="11">
    <location>
        <begin position="922"/>
        <end position="1181"/>
    </location>
</feature>
<proteinExistence type="predicted"/>
<comment type="cofactor">
    <cofactor evidence="1">
        <name>pantetheine 4'-phosphate</name>
        <dbReference type="ChEBI" id="CHEBI:47942"/>
    </cofactor>
</comment>
<dbReference type="InterPro" id="IPR016036">
    <property type="entry name" value="Malonyl_transacylase_ACP-bd"/>
</dbReference>
<dbReference type="Gene3D" id="3.10.129.110">
    <property type="entry name" value="Polyketide synthase dehydratase"/>
    <property type="match status" value="1"/>
</dbReference>
<dbReference type="InterPro" id="IPR050091">
    <property type="entry name" value="PKS_NRPS_Biosynth_Enz"/>
</dbReference>
<dbReference type="SUPFAM" id="SSF51735">
    <property type="entry name" value="NAD(P)-binding Rossmann-fold domains"/>
    <property type="match status" value="2"/>
</dbReference>
<dbReference type="PROSITE" id="PS52004">
    <property type="entry name" value="KS3_2"/>
    <property type="match status" value="1"/>
</dbReference>
<keyword evidence="4" id="KW-0808">Transferase</keyword>
<evidence type="ECO:0000313" key="12">
    <source>
        <dbReference type="EMBL" id="ACB37742.1"/>
    </source>
</evidence>
<dbReference type="Gene3D" id="1.10.1200.10">
    <property type="entry name" value="ACP-like"/>
    <property type="match status" value="1"/>
</dbReference>
<dbReference type="InterPro" id="IPR014043">
    <property type="entry name" value="Acyl_transferase_dom"/>
</dbReference>
<dbReference type="InterPro" id="IPR015083">
    <property type="entry name" value="NorB/c/GfsB-D-like_docking"/>
</dbReference>
<dbReference type="InterPro" id="IPR036291">
    <property type="entry name" value="NAD(P)-bd_dom_sf"/>
</dbReference>
<dbReference type="InterPro" id="IPR014030">
    <property type="entry name" value="Ketoacyl_synth_N"/>
</dbReference>
<dbReference type="Pfam" id="PF00550">
    <property type="entry name" value="PP-binding"/>
    <property type="match status" value="1"/>
</dbReference>
<keyword evidence="6" id="KW-0511">Multifunctional enzyme</keyword>
<feature type="region of interest" description="C-terminal hotdog fold" evidence="8">
    <location>
        <begin position="1052"/>
        <end position="1181"/>
    </location>
</feature>
<evidence type="ECO:0000256" key="1">
    <source>
        <dbReference type="ARBA" id="ARBA00001957"/>
    </source>
</evidence>
<dbReference type="Pfam" id="PF21089">
    <property type="entry name" value="PKS_DH_N"/>
    <property type="match status" value="1"/>
</dbReference>
<name>B5L6L0_MICCH</name>
<dbReference type="Pfam" id="PF02801">
    <property type="entry name" value="Ketoacyl-synt_C"/>
    <property type="match status" value="1"/>
</dbReference>
<evidence type="ECO:0000256" key="3">
    <source>
        <dbReference type="ARBA" id="ARBA00022553"/>
    </source>
</evidence>
<evidence type="ECO:0000256" key="7">
    <source>
        <dbReference type="ARBA" id="ARBA00023315"/>
    </source>
</evidence>
<feature type="region of interest" description="N-terminal hotdog fold" evidence="8">
    <location>
        <begin position="922"/>
        <end position="1042"/>
    </location>
</feature>
<dbReference type="Gene3D" id="3.40.47.10">
    <property type="match status" value="1"/>
</dbReference>
<dbReference type="Pfam" id="PF16197">
    <property type="entry name" value="KAsynt_C_assoc"/>
    <property type="match status" value="1"/>
</dbReference>
<dbReference type="InterPro" id="IPR049900">
    <property type="entry name" value="PKS_mFAS_DH"/>
</dbReference>
<dbReference type="InterPro" id="IPR032821">
    <property type="entry name" value="PKS_assoc"/>
</dbReference>
<sequence length="1818" mass="194110">MNMPAEKVVEALRTSLLENKRLRRQLQRQTDTAVEPIVIVGMGCRYPGGVRSPEDLWDLVASGRDGIGPFPEDRGWDVERLFDPDPDAPGKSYVREGGFLTDAAEFDAAFFGISPREALAMDPQQRLLLETSWETFENAGIDPESLRGSRTGVFTGVMYGDYATRLRRMPEGLEGQVVTGSAGSVASGRVSYVYGFEGPAISLDTACSSSLVALHLAVQALRSGECDLALAGGVSVMATPVAFTGFSRQRGLAPDARVKSFAAAADGTSWSEGVGLLLVERLSDAQRHGHRILAVVRGSAVNQDGTTSQLSAPNGPAQQRVIRQALTTAGLTPTDIDAVEAHGTGTKLGDPIEAQALLATYGQNRNQPLWLGSIKSNIGHTQAAAGAAGIIKMIQAIQHGVLPKTLHVDAPTPHVDWTTGSIALLTEPQQWPQHGRPRRAAVSSFGISGTNAHIILEQAPPATTPTDAQPDQDTPVTWMLSAKTPTALRQHARQLLHHLTTHPDLSAPDVAATLTTRTLHHHRAAIVGTTREELTDALTALTTGTPHHRLIQGTPLTGKTVFVFPGQGSQYPHMGLDLYTASPTFAHHLHACDTALQPHTGWSLLDVLHQTPDAPPLDRVDVIQPTLFALMTALARTWQHHGIHPDAVIGHSQGEIAAAHIAGALTLDDAAKIITIRSKALHTLTGTGAMAAIPLPPHHITPHQHHHPDLHIAAHNSPHHTIISATPTTIDTLITHYQQQGINARKLPVTYASHHPHTEQLRHHLLTTLADITPTTPTIPFHSTTHPHTTPTLNNHYWYDNLRQPVQLHTTITHLLNTGHTHYIETSPHPVLTTPIQHTIDTTTTKATTIPTLHRNHPAPTQHAHALAHAHTTGLTPHQPTPTPHTTPHLPTYPFQHHHYWLDSGADGVDDVAAAGLDDARHPLLAAVADLPESGGVLATGRIRADADSWLGGYLLEGTPVLPAVGILDLVLSTMDGLGLQHLDELVVDKPIVVPAHGGTDLRVQVTGADADGRRTVLVHTRQAGAWTRHAAGVLGVTPGPVDVPGPGPAPATADQLDLLTERLASAGYDHDGAYRSIRAFHGEYAEVALPDDVDADGFGFHPALLAAALDGMLSGLSAETLVPSRFTDVRLHATGATNATVQARTRADGTVAVGMVDAAGAPLLTIGSVASRPLTAADVTVAADEALASPLAVEWVRIPVPDDVSGAATVFGDLEEVLAAEEPTDVPAVLLLRVGQGEDPDAGPEAAHAVAERTLHQLQQWLTNPHLTHTHLVILTQHAIPTTPHQPINLPTTTTWGLIRTTQTEHPNRITLIDHDHHPTTNHTITTALTTGHPQLAIRNNHLHTPQLTPTTTTTTATTTTAATATAGKPHPTLDPNGTILITGGTGTLATHIAQHLITHHGIKHLLLLTRTGPHTPHAQQLHQHLTNLGAHPTITTCDTTNPHQLATTINNIPPNHPLTAIIHTAGVLDDATTTNLTPHQLHTVLQPKIDTAWHLHHLTTTHPLTHFILFSSAAGTLGTPGQANYAAANTYLDALAHHRHTQGQPATSLAWGLWTHTSKMTNKLTETEVDRLKATGLLPLATDDALALFDAALRTPDRPHLVLTHIDRTALHRHAREGTLPPLFQRLVPAQVRNTRSPSAPLAERLRGLSPEKRKQALLDLVRTHIAGTLGHTSAADVAPGQTLKELGFDSLTAVALRNHLSKTTGLQLPTTLVFDHPSAAAIAAFLGEQFGRDEAGAQAPVQAELERLEAAVAAQSWDGVGRERLSARLQALLARIAESGETARTAVDDDLAAVTDDELFEVLDEELGVSGLDER</sequence>
<dbReference type="PROSITE" id="PS00012">
    <property type="entry name" value="PHOSPHOPANTETHEINE"/>
    <property type="match status" value="1"/>
</dbReference>
<dbReference type="PROSITE" id="PS52019">
    <property type="entry name" value="PKS_MFAS_DH"/>
    <property type="match status" value="1"/>
</dbReference>
<protein>
    <submittedName>
        <fullName evidence="12">Putative type I polyketide synthase</fullName>
    </submittedName>
</protein>
<evidence type="ECO:0000256" key="5">
    <source>
        <dbReference type="ARBA" id="ARBA00023194"/>
    </source>
</evidence>
<dbReference type="InterPro" id="IPR020841">
    <property type="entry name" value="PKS_Beta-ketoAc_synthase_dom"/>
</dbReference>
<dbReference type="SMART" id="SM00822">
    <property type="entry name" value="PKS_KR"/>
    <property type="match status" value="1"/>
</dbReference>
<dbReference type="SMART" id="SM01294">
    <property type="entry name" value="PKS_PP_betabranch"/>
    <property type="match status" value="1"/>
</dbReference>
<keyword evidence="7" id="KW-0012">Acyltransferase</keyword>
<dbReference type="InterPro" id="IPR006162">
    <property type="entry name" value="Ppantetheine_attach_site"/>
</dbReference>
<dbReference type="InterPro" id="IPR014031">
    <property type="entry name" value="Ketoacyl_synth_C"/>
</dbReference>
<dbReference type="SMART" id="SM00823">
    <property type="entry name" value="PKS_PP"/>
    <property type="match status" value="1"/>
</dbReference>
<dbReference type="GO" id="GO:0004315">
    <property type="term" value="F:3-oxoacyl-[acyl-carrier-protein] synthase activity"/>
    <property type="evidence" value="ECO:0007669"/>
    <property type="project" value="InterPro"/>
</dbReference>
<dbReference type="InterPro" id="IPR042104">
    <property type="entry name" value="PKS_dehydratase_sf"/>
</dbReference>
<dbReference type="EMBL" id="EU443633">
    <property type="protein sequence ID" value="ACB37742.1"/>
    <property type="molecule type" value="Genomic_DNA"/>
</dbReference>
<dbReference type="InterPro" id="IPR009081">
    <property type="entry name" value="PP-bd_ACP"/>
</dbReference>
<dbReference type="Pfam" id="PF08659">
    <property type="entry name" value="KR"/>
    <property type="match status" value="1"/>
</dbReference>
<evidence type="ECO:0000256" key="8">
    <source>
        <dbReference type="PROSITE-ProRule" id="PRU01363"/>
    </source>
</evidence>
<dbReference type="SUPFAM" id="SSF55048">
    <property type="entry name" value="Probable ACP-binding domain of malonyl-CoA ACP transacylase"/>
    <property type="match status" value="1"/>
</dbReference>
<dbReference type="Gene3D" id="3.40.366.10">
    <property type="entry name" value="Malonyl-Coenzyme A Acyl Carrier Protein, domain 2"/>
    <property type="match status" value="1"/>
</dbReference>
<dbReference type="FunFam" id="1.10.1200.10:FF:000007">
    <property type="entry name" value="Probable polyketide synthase pks17"/>
    <property type="match status" value="1"/>
</dbReference>
<dbReference type="PROSITE" id="PS50075">
    <property type="entry name" value="CARRIER"/>
    <property type="match status" value="1"/>
</dbReference>
<dbReference type="PANTHER" id="PTHR43775">
    <property type="entry name" value="FATTY ACID SYNTHASE"/>
    <property type="match status" value="1"/>
</dbReference>
<dbReference type="InterPro" id="IPR001227">
    <property type="entry name" value="Ac_transferase_dom_sf"/>
</dbReference>
<dbReference type="InterPro" id="IPR020806">
    <property type="entry name" value="PKS_PP-bd"/>
</dbReference>
<dbReference type="SMART" id="SM00825">
    <property type="entry name" value="PKS_KS"/>
    <property type="match status" value="1"/>
</dbReference>
<evidence type="ECO:0000259" key="10">
    <source>
        <dbReference type="PROSITE" id="PS52004"/>
    </source>
</evidence>
<keyword evidence="3" id="KW-0597">Phosphoprotein</keyword>
<dbReference type="Gene3D" id="3.40.50.720">
    <property type="entry name" value="NAD(P)-binding Rossmann-like Domain"/>
    <property type="match status" value="1"/>
</dbReference>
<dbReference type="Gene3D" id="3.30.70.3290">
    <property type="match status" value="1"/>
</dbReference>
<evidence type="ECO:0000259" key="11">
    <source>
        <dbReference type="PROSITE" id="PS52019"/>
    </source>
</evidence>
<feature type="domain" description="Carrier" evidence="9">
    <location>
        <begin position="1658"/>
        <end position="1733"/>
    </location>
</feature>
<organism evidence="12">
    <name type="scientific">Micromonospora chalcea</name>
    <dbReference type="NCBI Taxonomy" id="1874"/>
    <lineage>
        <taxon>Bacteria</taxon>
        <taxon>Bacillati</taxon>
        <taxon>Actinomycetota</taxon>
        <taxon>Actinomycetes</taxon>
        <taxon>Micromonosporales</taxon>
        <taxon>Micromonosporaceae</taxon>
        <taxon>Micromonospora</taxon>
    </lineage>
</organism>
<dbReference type="SMART" id="SM00827">
    <property type="entry name" value="PKS_AT"/>
    <property type="match status" value="1"/>
</dbReference>
<dbReference type="InterPro" id="IPR016035">
    <property type="entry name" value="Acyl_Trfase/lysoPLipase"/>
</dbReference>
<dbReference type="SUPFAM" id="SSF53901">
    <property type="entry name" value="Thiolase-like"/>
    <property type="match status" value="1"/>
</dbReference>
<dbReference type="InterPro" id="IPR016039">
    <property type="entry name" value="Thiolase-like"/>
</dbReference>
<keyword evidence="2" id="KW-0596">Phosphopantetheine</keyword>
<evidence type="ECO:0000256" key="2">
    <source>
        <dbReference type="ARBA" id="ARBA00022450"/>
    </source>
</evidence>
<reference evidence="12" key="1">
    <citation type="journal article" date="2008" name="J. Bacteriol.">
        <title>Cloning and characterization of the tetrocarcin A gene cluster from Micromonospora chalcea NRRL 11289 reveals a highly conserved strategy for tetronate biosynthesis in spirotetronate antibiotics.</title>
        <authorList>
            <person name="Fang J."/>
            <person name="Zhang Y."/>
            <person name="Huang L."/>
            <person name="Jia X."/>
            <person name="Zhang Q."/>
            <person name="Zhang X."/>
            <person name="Tang G."/>
            <person name="Liu W."/>
        </authorList>
    </citation>
    <scope>NUCLEOTIDE SEQUENCE</scope>
    <source>
        <strain evidence="12">KY11091</strain>
    </source>
</reference>
<dbReference type="Pfam" id="PF22953">
    <property type="entry name" value="SpnB_Rossmann"/>
    <property type="match status" value="1"/>
</dbReference>
<dbReference type="InterPro" id="IPR018201">
    <property type="entry name" value="Ketoacyl_synth_AS"/>
</dbReference>
<evidence type="ECO:0000256" key="4">
    <source>
        <dbReference type="ARBA" id="ARBA00022679"/>
    </source>
</evidence>
<dbReference type="InterPro" id="IPR055123">
    <property type="entry name" value="SpnB-like_Rossmann"/>
</dbReference>
<dbReference type="SMART" id="SM00826">
    <property type="entry name" value="PKS_DH"/>
    <property type="match status" value="1"/>
</dbReference>